<dbReference type="Pfam" id="PF02199">
    <property type="entry name" value="SapA"/>
    <property type="match status" value="2"/>
</dbReference>
<keyword evidence="4" id="KW-0964">Secreted</keyword>
<evidence type="ECO:0000256" key="11">
    <source>
        <dbReference type="ARBA" id="ARBA00041094"/>
    </source>
</evidence>
<evidence type="ECO:0000259" key="13">
    <source>
        <dbReference type="PROSITE" id="PS50015"/>
    </source>
</evidence>
<dbReference type="eggNOG" id="KOG1340">
    <property type="taxonomic scope" value="Eukaryota"/>
</dbReference>
<dbReference type="Pfam" id="PF03489">
    <property type="entry name" value="SapB_2"/>
    <property type="match status" value="3"/>
</dbReference>
<feature type="domain" description="Saposin B-type" evidence="13">
    <location>
        <begin position="399"/>
        <end position="480"/>
    </location>
</feature>
<evidence type="ECO:0000256" key="10">
    <source>
        <dbReference type="ARBA" id="ARBA00037221"/>
    </source>
</evidence>
<evidence type="ECO:0000256" key="6">
    <source>
        <dbReference type="ARBA" id="ARBA00022729"/>
    </source>
</evidence>
<feature type="domain" description="Saposin A-type" evidence="14">
    <location>
        <begin position="17"/>
        <end position="57"/>
    </location>
</feature>
<feature type="domain" description="Saposin B-type" evidence="13">
    <location>
        <begin position="305"/>
        <end position="385"/>
    </location>
</feature>
<dbReference type="PROSITE" id="PS51110">
    <property type="entry name" value="SAP_A"/>
    <property type="match status" value="2"/>
</dbReference>
<dbReference type="Bgee" id="ENSLACG00000003884">
    <property type="expression patterns" value="Expressed in pelvic fin and 6 other cell types or tissues"/>
</dbReference>
<reference evidence="16" key="1">
    <citation type="submission" date="2011-08" db="EMBL/GenBank/DDBJ databases">
        <title>The draft genome of Latimeria chalumnae.</title>
        <authorList>
            <person name="Di Palma F."/>
            <person name="Alfoldi J."/>
            <person name="Johnson J."/>
            <person name="Berlin A."/>
            <person name="Gnerre S."/>
            <person name="Jaffe D."/>
            <person name="MacCallum I."/>
            <person name="Young S."/>
            <person name="Walker B.J."/>
            <person name="Lander E."/>
            <person name="Lindblad-Toh K."/>
        </authorList>
    </citation>
    <scope>NUCLEOTIDE SEQUENCE [LARGE SCALE GENOMIC DNA]</scope>
    <source>
        <strain evidence="16">Wild caught</strain>
    </source>
</reference>
<gene>
    <name evidence="15" type="primary">SFTPBB</name>
</gene>
<dbReference type="Proteomes" id="UP000008672">
    <property type="component" value="Unassembled WGS sequence"/>
</dbReference>
<comment type="subcellular location">
    <subcellularLocation>
        <location evidence="1">Secreted</location>
        <location evidence="1">Extracellular space</location>
        <location evidence="1">Surface film</location>
    </subcellularLocation>
</comment>
<evidence type="ECO:0000313" key="15">
    <source>
        <dbReference type="Ensembl" id="ENSLACP00000004368.1"/>
    </source>
</evidence>
<keyword evidence="5" id="KW-0305">Gaseous exchange</keyword>
<dbReference type="InParanoid" id="H3A3Z7"/>
<keyword evidence="16" id="KW-1185">Reference proteome</keyword>
<reference evidence="15" key="2">
    <citation type="submission" date="2025-08" db="UniProtKB">
        <authorList>
            <consortium name="Ensembl"/>
        </authorList>
    </citation>
    <scope>IDENTIFICATION</scope>
</reference>
<evidence type="ECO:0000256" key="3">
    <source>
        <dbReference type="ARBA" id="ARBA00022439"/>
    </source>
</evidence>
<organism evidence="15 16">
    <name type="scientific">Latimeria chalumnae</name>
    <name type="common">Coelacanth</name>
    <dbReference type="NCBI Taxonomy" id="7897"/>
    <lineage>
        <taxon>Eukaryota</taxon>
        <taxon>Metazoa</taxon>
        <taxon>Chordata</taxon>
        <taxon>Craniata</taxon>
        <taxon>Vertebrata</taxon>
        <taxon>Euteleostomi</taxon>
        <taxon>Coelacanthiformes</taxon>
        <taxon>Coelacanthidae</taxon>
        <taxon>Latimeria</taxon>
    </lineage>
</organism>
<dbReference type="InterPro" id="IPR011001">
    <property type="entry name" value="Saposin-like"/>
</dbReference>
<dbReference type="EMBL" id="AFYH01207836">
    <property type="status" value="NOT_ANNOTATED_CDS"/>
    <property type="molecule type" value="Genomic_DNA"/>
</dbReference>
<name>H3A3Z7_LATCH</name>
<evidence type="ECO:0000256" key="2">
    <source>
        <dbReference type="ARBA" id="ARBA00011748"/>
    </source>
</evidence>
<feature type="domain" description="Saposin A-type" evidence="14">
    <location>
        <begin position="483"/>
        <end position="519"/>
    </location>
</feature>
<dbReference type="GeneTree" id="ENSGT00940000156695"/>
<evidence type="ECO:0000256" key="9">
    <source>
        <dbReference type="ARBA" id="ARBA00023180"/>
    </source>
</evidence>
<dbReference type="GO" id="GO:0016020">
    <property type="term" value="C:membrane"/>
    <property type="evidence" value="ECO:0007669"/>
    <property type="project" value="GOC"/>
</dbReference>
<dbReference type="GO" id="GO:0006665">
    <property type="term" value="P:sphingolipid metabolic process"/>
    <property type="evidence" value="ECO:0007669"/>
    <property type="project" value="InterPro"/>
</dbReference>
<dbReference type="PANTHER" id="PTHR11480:SF33">
    <property type="entry name" value="PULMONARY SURFACTANT-ASSOCIATED PROTEIN B"/>
    <property type="match status" value="1"/>
</dbReference>
<evidence type="ECO:0000259" key="14">
    <source>
        <dbReference type="PROSITE" id="PS51110"/>
    </source>
</evidence>
<evidence type="ECO:0000256" key="5">
    <source>
        <dbReference type="ARBA" id="ARBA00022713"/>
    </source>
</evidence>
<dbReference type="EMBL" id="AFYH01207835">
    <property type="status" value="NOT_ANNOTATED_CDS"/>
    <property type="molecule type" value="Genomic_DNA"/>
</dbReference>
<reference evidence="15" key="3">
    <citation type="submission" date="2025-09" db="UniProtKB">
        <authorList>
            <consortium name="Ensembl"/>
        </authorList>
    </citation>
    <scope>IDENTIFICATION</scope>
</reference>
<dbReference type="OMA" id="QCKSFME"/>
<keyword evidence="3" id="KW-0767">Surface film</keyword>
<dbReference type="HOGENOM" id="CLU_033757_0_0_1"/>
<keyword evidence="9" id="KW-0325">Glycoprotein</keyword>
<dbReference type="EMBL" id="AFYH01207834">
    <property type="status" value="NOT_ANNOTATED_CDS"/>
    <property type="molecule type" value="Genomic_DNA"/>
</dbReference>
<dbReference type="Gene3D" id="1.10.225.10">
    <property type="entry name" value="Saposin-like"/>
    <property type="match status" value="3"/>
</dbReference>
<keyword evidence="7" id="KW-0677">Repeat</keyword>
<evidence type="ECO:0000313" key="16">
    <source>
        <dbReference type="Proteomes" id="UP000008672"/>
    </source>
</evidence>
<dbReference type="EMBL" id="AFYH01207833">
    <property type="status" value="NOT_ANNOTATED_CDS"/>
    <property type="molecule type" value="Genomic_DNA"/>
</dbReference>
<sequence>MNPLFPILSRSLALAGTIPEQTDCAQGPEFWCQDLETASRCGAVEHCVQTVWSQPKADDNLCPLCKELIKVVGEMIKDQTLQDDIKKYLEKGCKLIPNPKISSRCTQLVDSYLSIIVTFLESELKKKPDVVCSALGLCKSLQSESSNQQLLSNQVSEEATNFLSRSLQLPKSHTWQVRFQPPPKKKNLVSERKLLLIKFLIKASSERFLTCSAAHVENGDEKLVPSVSCTVKRGLKFSDDVCLLDKQLVNMKQPYRLCLVIGGGEWTVEMDVENLAPAGINWGGGVLATLSTVEPYFIIIIPLHALPPCTLCITVLTKLEEMLPKERTEEAVVRLLNKICSHLPYIAKQCEEMIDKYAKTILELILQKLGPHVICTLLHLCLGEDALQALTAHFLTILESTECIMCQGLIQKMKPTVNVNTTGTEMEPLLQEVCYSIPGGSLSQCKNFVESYKPELMKVLGKPWDTKTICQEIGACVEVKTVPLLGTNECTWGPSYWCKDMETAKQCNAVEHCRAHVWN</sequence>
<dbReference type="EMBL" id="AFYH01207832">
    <property type="status" value="NOT_ANNOTATED_CDS"/>
    <property type="molecule type" value="Genomic_DNA"/>
</dbReference>
<proteinExistence type="predicted"/>
<dbReference type="InterPro" id="IPR008138">
    <property type="entry name" value="SapB_2"/>
</dbReference>
<evidence type="ECO:0000256" key="4">
    <source>
        <dbReference type="ARBA" id="ARBA00022525"/>
    </source>
</evidence>
<dbReference type="PROSITE" id="PS50015">
    <property type="entry name" value="SAP_B"/>
    <property type="match status" value="3"/>
</dbReference>
<dbReference type="Pfam" id="PF05184">
    <property type="entry name" value="SapB_1"/>
    <property type="match status" value="2"/>
</dbReference>
<dbReference type="SUPFAM" id="SSF47862">
    <property type="entry name" value="Saposin"/>
    <property type="match status" value="3"/>
</dbReference>
<comment type="subunit">
    <text evidence="2">Homodimer; disulfide-linked.</text>
</comment>
<dbReference type="InterPro" id="IPR003119">
    <property type="entry name" value="SAP_A"/>
</dbReference>
<protein>
    <recommendedName>
        <fullName evidence="11">Pulmonary surfactant-associated protein B</fullName>
    </recommendedName>
    <alternativeName>
        <fullName evidence="12">Pulmonary surfactant-associated proteolipid SPL(Phe)</fullName>
    </alternativeName>
</protein>
<dbReference type="InterPro" id="IPR008373">
    <property type="entry name" value="Saposin"/>
</dbReference>
<keyword evidence="8" id="KW-1015">Disulfide bond</keyword>
<dbReference type="SMART" id="SM00741">
    <property type="entry name" value="SapB"/>
    <property type="match status" value="3"/>
</dbReference>
<accession>H3A3Z7</accession>
<evidence type="ECO:0000256" key="8">
    <source>
        <dbReference type="ARBA" id="ARBA00023157"/>
    </source>
</evidence>
<dbReference type="GO" id="GO:0005576">
    <property type="term" value="C:extracellular region"/>
    <property type="evidence" value="ECO:0007669"/>
    <property type="project" value="UniProtKB-SubCell"/>
</dbReference>
<dbReference type="InterPro" id="IPR007856">
    <property type="entry name" value="SapB_1"/>
</dbReference>
<dbReference type="Ensembl" id="ENSLACT00000004406.1">
    <property type="protein sequence ID" value="ENSLACP00000004368.1"/>
    <property type="gene ID" value="ENSLACG00000003884.1"/>
</dbReference>
<dbReference type="SMART" id="SM00162">
    <property type="entry name" value="SAPA"/>
    <property type="match status" value="2"/>
</dbReference>
<evidence type="ECO:0000256" key="1">
    <source>
        <dbReference type="ARBA" id="ARBA00004364"/>
    </source>
</evidence>
<dbReference type="InterPro" id="IPR008139">
    <property type="entry name" value="SaposinB_dom"/>
</dbReference>
<dbReference type="GO" id="GO:0005764">
    <property type="term" value="C:lysosome"/>
    <property type="evidence" value="ECO:0007669"/>
    <property type="project" value="InterPro"/>
</dbReference>
<dbReference type="PRINTS" id="PR01797">
    <property type="entry name" value="SAPOSIN"/>
</dbReference>
<dbReference type="PANTHER" id="PTHR11480">
    <property type="entry name" value="SAPOSIN-RELATED"/>
    <property type="match status" value="1"/>
</dbReference>
<keyword evidence="6" id="KW-0732">Signal</keyword>
<evidence type="ECO:0000256" key="7">
    <source>
        <dbReference type="ARBA" id="ARBA00022737"/>
    </source>
</evidence>
<dbReference type="AlphaFoldDB" id="H3A3Z7"/>
<feature type="domain" description="Saposin B-type" evidence="13">
    <location>
        <begin position="58"/>
        <end position="142"/>
    </location>
</feature>
<dbReference type="STRING" id="7897.ENSLACP00000004368"/>
<evidence type="ECO:0000256" key="12">
    <source>
        <dbReference type="ARBA" id="ARBA00041785"/>
    </source>
</evidence>
<comment type="function">
    <text evidence="10">Pulmonary surfactant-associated proteins promote alveolar stability by lowering the surface tension at the air-liquid interface in the peripheral air spaces. SP-B increases the collapse pressure of palmitic acid to nearly 70 millinewtons per meter.</text>
</comment>
<dbReference type="InterPro" id="IPR051428">
    <property type="entry name" value="Sphingo_Act-Surfact_Prot"/>
</dbReference>